<reference evidence="3" key="1">
    <citation type="submission" date="2016-09" db="EMBL/GenBank/DDBJ databases">
        <authorList>
            <person name="Varghese N."/>
            <person name="Submissions S."/>
        </authorList>
    </citation>
    <scope>NUCLEOTIDE SEQUENCE [LARGE SCALE GENOMIC DNA]</scope>
    <source>
        <strain evidence="3">S5</strain>
    </source>
</reference>
<accession>A0A1G6KCB6</accession>
<evidence type="ECO:0000313" key="3">
    <source>
        <dbReference type="Proteomes" id="UP000242949"/>
    </source>
</evidence>
<dbReference type="RefSeq" id="WP_176759261.1">
    <property type="nucleotide sequence ID" value="NZ_FMYI01000006.1"/>
</dbReference>
<keyword evidence="1" id="KW-1133">Transmembrane helix</keyword>
<feature type="transmembrane region" description="Helical" evidence="1">
    <location>
        <begin position="45"/>
        <end position="64"/>
    </location>
</feature>
<keyword evidence="3" id="KW-1185">Reference proteome</keyword>
<keyword evidence="1" id="KW-0812">Transmembrane</keyword>
<dbReference type="InterPro" id="IPR058887">
    <property type="entry name" value="YuzI-like"/>
</dbReference>
<dbReference type="EMBL" id="FMYI01000006">
    <property type="protein sequence ID" value="SDC28722.1"/>
    <property type="molecule type" value="Genomic_DNA"/>
</dbReference>
<protein>
    <submittedName>
        <fullName evidence="2">Uncharacterized protein</fullName>
    </submittedName>
</protein>
<gene>
    <name evidence="2" type="ORF">SAMN05421734_10641</name>
</gene>
<dbReference type="STRING" id="1612202.SAMN05421734_10641"/>
<proteinExistence type="predicted"/>
<dbReference type="Proteomes" id="UP000242949">
    <property type="component" value="Unassembled WGS sequence"/>
</dbReference>
<keyword evidence="1" id="KW-0472">Membrane</keyword>
<dbReference type="Pfam" id="PF26135">
    <property type="entry name" value="YuzI"/>
    <property type="match status" value="1"/>
</dbReference>
<evidence type="ECO:0000256" key="1">
    <source>
        <dbReference type="SAM" id="Phobius"/>
    </source>
</evidence>
<feature type="transmembrane region" description="Helical" evidence="1">
    <location>
        <begin position="6"/>
        <end position="24"/>
    </location>
</feature>
<name>A0A1G6KCB6_9BACI</name>
<organism evidence="2 3">
    <name type="scientific">Pelagirhabdus alkalitolerans</name>
    <dbReference type="NCBI Taxonomy" id="1612202"/>
    <lineage>
        <taxon>Bacteria</taxon>
        <taxon>Bacillati</taxon>
        <taxon>Bacillota</taxon>
        <taxon>Bacilli</taxon>
        <taxon>Bacillales</taxon>
        <taxon>Bacillaceae</taxon>
        <taxon>Pelagirhabdus</taxon>
    </lineage>
</organism>
<sequence length="65" mass="7207">MLFLIGFGLSVVGGVMIILYLNLIPAGLSFKSYLIFIAGRMECQLFIVGCLIMLFSYSGLLRQLK</sequence>
<evidence type="ECO:0000313" key="2">
    <source>
        <dbReference type="EMBL" id="SDC28722.1"/>
    </source>
</evidence>
<dbReference type="AlphaFoldDB" id="A0A1G6KCB6"/>